<accession>A0ABW6BRU3</accession>
<sequence length="318" mass="36426">MKALITLTCAAVLGLTLHSCIGYYPANSNERISDIPTQPHQEEVQLFFSGEWPKQEYVKIAALEVTGGENTSYAALVKALRKRAQAYGADAVMVQDKNTVSDVSSSIYNRTVSTANTSLLQGIAIKYKKNLDLSLMPKRQELQLYNLETSSFQPLLNLQFSPGGEVKEQEVLQQKALDYYNRFVKRYSEHHLVKEQGNYWIQREQEGYVVERQQVQHGIILKQVEIEYDAARRITKILVKEPNTLQQDGQEVINYTYNEVGQLVSRRITRKKVPYLLEEYTYDDSGKVEQVQVYTPKAEGKAPFLKSDFAYYSLEEIN</sequence>
<dbReference type="Gene3D" id="2.180.10.10">
    <property type="entry name" value="RHS repeat-associated core"/>
    <property type="match status" value="1"/>
</dbReference>
<evidence type="ECO:0000313" key="1">
    <source>
        <dbReference type="EMBL" id="MFD2999826.1"/>
    </source>
</evidence>
<proteinExistence type="predicted"/>
<dbReference type="EMBL" id="JBHUOX010000003">
    <property type="protein sequence ID" value="MFD2999826.1"/>
    <property type="molecule type" value="Genomic_DNA"/>
</dbReference>
<evidence type="ECO:0008006" key="3">
    <source>
        <dbReference type="Google" id="ProtNLM"/>
    </source>
</evidence>
<reference evidence="2" key="1">
    <citation type="journal article" date="2019" name="Int. J. Syst. Evol. Microbiol.">
        <title>The Global Catalogue of Microorganisms (GCM) 10K type strain sequencing project: providing services to taxonomists for standard genome sequencing and annotation.</title>
        <authorList>
            <consortium name="The Broad Institute Genomics Platform"/>
            <consortium name="The Broad Institute Genome Sequencing Center for Infectious Disease"/>
            <person name="Wu L."/>
            <person name="Ma J."/>
        </authorList>
    </citation>
    <scope>NUCLEOTIDE SEQUENCE [LARGE SCALE GENOMIC DNA]</scope>
    <source>
        <strain evidence="2">KCTC 23984</strain>
    </source>
</reference>
<protein>
    <recommendedName>
        <fullName evidence="3">YD repeat-containing protein</fullName>
    </recommendedName>
</protein>
<dbReference type="RefSeq" id="WP_377482162.1">
    <property type="nucleotide sequence ID" value="NZ_JBHUOX010000003.1"/>
</dbReference>
<keyword evidence="2" id="KW-1185">Reference proteome</keyword>
<organism evidence="1 2">
    <name type="scientific">Pontibacter toksunensis</name>
    <dbReference type="NCBI Taxonomy" id="1332631"/>
    <lineage>
        <taxon>Bacteria</taxon>
        <taxon>Pseudomonadati</taxon>
        <taxon>Bacteroidota</taxon>
        <taxon>Cytophagia</taxon>
        <taxon>Cytophagales</taxon>
        <taxon>Hymenobacteraceae</taxon>
        <taxon>Pontibacter</taxon>
    </lineage>
</organism>
<dbReference type="Proteomes" id="UP001597641">
    <property type="component" value="Unassembled WGS sequence"/>
</dbReference>
<gene>
    <name evidence="1" type="ORF">ACFS7Z_05610</name>
</gene>
<comment type="caution">
    <text evidence="1">The sequence shown here is derived from an EMBL/GenBank/DDBJ whole genome shotgun (WGS) entry which is preliminary data.</text>
</comment>
<name>A0ABW6BRU3_9BACT</name>
<evidence type="ECO:0000313" key="2">
    <source>
        <dbReference type="Proteomes" id="UP001597641"/>
    </source>
</evidence>